<dbReference type="Proteomes" id="UP000184612">
    <property type="component" value="Unassembled WGS sequence"/>
</dbReference>
<reference evidence="2 3" key="1">
    <citation type="submission" date="2016-12" db="EMBL/GenBank/DDBJ databases">
        <authorList>
            <person name="Song W.-J."/>
            <person name="Kurnit D.M."/>
        </authorList>
    </citation>
    <scope>NUCLEOTIDE SEQUENCE [LARGE SCALE GENOMIC DNA]</scope>
    <source>
        <strain evidence="2 3">DSM 12503</strain>
    </source>
</reference>
<proteinExistence type="predicted"/>
<dbReference type="EMBL" id="FRFD01000008">
    <property type="protein sequence ID" value="SHO50850.1"/>
    <property type="molecule type" value="Genomic_DNA"/>
</dbReference>
<organism evidence="2 3">
    <name type="scientific">Anaerocolumna xylanovorans DSM 12503</name>
    <dbReference type="NCBI Taxonomy" id="1121345"/>
    <lineage>
        <taxon>Bacteria</taxon>
        <taxon>Bacillati</taxon>
        <taxon>Bacillota</taxon>
        <taxon>Clostridia</taxon>
        <taxon>Lachnospirales</taxon>
        <taxon>Lachnospiraceae</taxon>
        <taxon>Anaerocolumna</taxon>
    </lineage>
</organism>
<evidence type="ECO:0000313" key="2">
    <source>
        <dbReference type="EMBL" id="SHO50850.1"/>
    </source>
</evidence>
<sequence>MKKKIIILSLISSLAILCLSGCSSEVKQTNKELTVYIGFKEADMKSAVAVYKQKYPEVNVNVIESKLGDKWDEEAALNEESSFLSELMSGKGVDVFQMQWYWDMDKVKESGMLADLSEFYEKDTTFDKENYNQAVMDSALYEGKRLYIPLSYSIPLLLSTESILKKEDFHVENCKDFVSFRKETEKWREHKSLGRKLFRLGKTTTFNLSATGYGLVDFHTKRINLDSEEIKDYFRWCKAALAEDEKDGSNYIYGGLEGAAALRDGKIIFENSLQAYGYGDIVRNCRAINTFDKSVMLPIRNLEGGVTAMIESAVGVRGNSVNKQNAYNFIKVLLSDDVQRTPGAQVKGAIPVSYKVMEDIVYPPTSNTTFGEEINGFPKDCPVFAKEQQEEFMRYTKEVNKACFLPKWRNKLMEAMQPYFNGEMSYEECIKQAKEQVELYLSE</sequence>
<evidence type="ECO:0000313" key="3">
    <source>
        <dbReference type="Proteomes" id="UP000184612"/>
    </source>
</evidence>
<feature type="signal peptide" evidence="1">
    <location>
        <begin position="1"/>
        <end position="24"/>
    </location>
</feature>
<accession>A0A1M7YDX5</accession>
<feature type="chain" id="PRO_5012839458" evidence="1">
    <location>
        <begin position="25"/>
        <end position="443"/>
    </location>
</feature>
<gene>
    <name evidence="2" type="ORF">SAMN02745217_02937</name>
</gene>
<dbReference type="Gene3D" id="3.40.190.10">
    <property type="entry name" value="Periplasmic binding protein-like II"/>
    <property type="match status" value="1"/>
</dbReference>
<dbReference type="InterPro" id="IPR050490">
    <property type="entry name" value="Bact_solute-bd_prot1"/>
</dbReference>
<keyword evidence="1" id="KW-0732">Signal</keyword>
<dbReference type="SUPFAM" id="SSF53850">
    <property type="entry name" value="Periplasmic binding protein-like II"/>
    <property type="match status" value="1"/>
</dbReference>
<dbReference type="PANTHER" id="PTHR43649:SF12">
    <property type="entry name" value="DIACETYLCHITOBIOSE BINDING PROTEIN DASA"/>
    <property type="match status" value="1"/>
</dbReference>
<dbReference type="STRING" id="1121345.SAMN02745217_02937"/>
<protein>
    <submittedName>
        <fullName evidence="2">ABC-type glycerol-3-phosphate transport system, substrate-binding protein</fullName>
    </submittedName>
</protein>
<evidence type="ECO:0000256" key="1">
    <source>
        <dbReference type="SAM" id="SignalP"/>
    </source>
</evidence>
<dbReference type="RefSeq" id="WP_073589585.1">
    <property type="nucleotide sequence ID" value="NZ_FRFD01000008.1"/>
</dbReference>
<name>A0A1M7YDX5_9FIRM</name>
<dbReference type="PANTHER" id="PTHR43649">
    <property type="entry name" value="ARABINOSE-BINDING PROTEIN-RELATED"/>
    <property type="match status" value="1"/>
</dbReference>
<keyword evidence="3" id="KW-1185">Reference proteome</keyword>
<dbReference type="AlphaFoldDB" id="A0A1M7YDX5"/>